<keyword evidence="1" id="KW-0812">Transmembrane</keyword>
<dbReference type="AlphaFoldDB" id="A0A914VKM5"/>
<evidence type="ECO:0000313" key="2">
    <source>
        <dbReference type="Proteomes" id="UP000887566"/>
    </source>
</evidence>
<sequence>MFIDLNQHRELVFYYFGVCCLVTWFVFNLWILRDYFFPCWYTGGYTASGLSKKKIAEKREELRRKAKISNAFVFPAAVVVPRASTESATKY</sequence>
<organism evidence="2 4">
    <name type="scientific">Plectus sambesii</name>
    <dbReference type="NCBI Taxonomy" id="2011161"/>
    <lineage>
        <taxon>Eukaryota</taxon>
        <taxon>Metazoa</taxon>
        <taxon>Ecdysozoa</taxon>
        <taxon>Nematoda</taxon>
        <taxon>Chromadorea</taxon>
        <taxon>Plectida</taxon>
        <taxon>Plectina</taxon>
        <taxon>Plectoidea</taxon>
        <taxon>Plectidae</taxon>
        <taxon>Plectus</taxon>
    </lineage>
</organism>
<reference evidence="3 4" key="1">
    <citation type="submission" date="2022-11" db="UniProtKB">
        <authorList>
            <consortium name="WormBaseParasite"/>
        </authorList>
    </citation>
    <scope>IDENTIFICATION</scope>
</reference>
<evidence type="ECO:0000256" key="1">
    <source>
        <dbReference type="SAM" id="Phobius"/>
    </source>
</evidence>
<accession>A0A914VKM5</accession>
<evidence type="ECO:0000313" key="4">
    <source>
        <dbReference type="WBParaSite" id="PSAMB.scaffold2038size25872.g16050.t1"/>
    </source>
</evidence>
<protein>
    <submittedName>
        <fullName evidence="3 4">ATP synthase F0 subunit 8</fullName>
    </submittedName>
</protein>
<dbReference type="WBParaSite" id="PSAMB.scaffold2038size25872.g16050.t1">
    <property type="protein sequence ID" value="PSAMB.scaffold2038size25872.g16050.t1"/>
    <property type="gene ID" value="PSAMB.scaffold2038size25872.g16050"/>
</dbReference>
<keyword evidence="2" id="KW-1185">Reference proteome</keyword>
<keyword evidence="1" id="KW-0472">Membrane</keyword>
<dbReference type="WBParaSite" id="PSAMB.scaffold11830size3106.g34442.t1">
    <property type="protein sequence ID" value="PSAMB.scaffold11830size3106.g34442.t1"/>
    <property type="gene ID" value="PSAMB.scaffold11830size3106.g34442"/>
</dbReference>
<dbReference type="Proteomes" id="UP000887566">
    <property type="component" value="Unplaced"/>
</dbReference>
<name>A0A914VKM5_9BILA</name>
<feature type="transmembrane region" description="Helical" evidence="1">
    <location>
        <begin position="12"/>
        <end position="32"/>
    </location>
</feature>
<evidence type="ECO:0000313" key="3">
    <source>
        <dbReference type="WBParaSite" id="PSAMB.scaffold11830size3106.g34442.t1"/>
    </source>
</evidence>
<keyword evidence="1" id="KW-1133">Transmembrane helix</keyword>
<proteinExistence type="predicted"/>